<keyword evidence="3" id="KW-1185">Reference proteome</keyword>
<gene>
    <name evidence="2" type="ORF">B0H16DRAFT_1456877</name>
</gene>
<dbReference type="Proteomes" id="UP001215598">
    <property type="component" value="Unassembled WGS sequence"/>
</dbReference>
<reference evidence="2" key="1">
    <citation type="submission" date="2023-03" db="EMBL/GenBank/DDBJ databases">
        <title>Massive genome expansion in bonnet fungi (Mycena s.s.) driven by repeated elements and novel gene families across ecological guilds.</title>
        <authorList>
            <consortium name="Lawrence Berkeley National Laboratory"/>
            <person name="Harder C.B."/>
            <person name="Miyauchi S."/>
            <person name="Viragh M."/>
            <person name="Kuo A."/>
            <person name="Thoen E."/>
            <person name="Andreopoulos B."/>
            <person name="Lu D."/>
            <person name="Skrede I."/>
            <person name="Drula E."/>
            <person name="Henrissat B."/>
            <person name="Morin E."/>
            <person name="Kohler A."/>
            <person name="Barry K."/>
            <person name="LaButti K."/>
            <person name="Morin E."/>
            <person name="Salamov A."/>
            <person name="Lipzen A."/>
            <person name="Mereny Z."/>
            <person name="Hegedus B."/>
            <person name="Baldrian P."/>
            <person name="Stursova M."/>
            <person name="Weitz H."/>
            <person name="Taylor A."/>
            <person name="Grigoriev I.V."/>
            <person name="Nagy L.G."/>
            <person name="Martin F."/>
            <person name="Kauserud H."/>
        </authorList>
    </citation>
    <scope>NUCLEOTIDE SEQUENCE</scope>
    <source>
        <strain evidence="2">CBHHK182m</strain>
    </source>
</reference>
<evidence type="ECO:0000256" key="1">
    <source>
        <dbReference type="SAM" id="MobiDB-lite"/>
    </source>
</evidence>
<proteinExistence type="predicted"/>
<comment type="caution">
    <text evidence="2">The sequence shown here is derived from an EMBL/GenBank/DDBJ whole genome shotgun (WGS) entry which is preliminary data.</text>
</comment>
<feature type="region of interest" description="Disordered" evidence="1">
    <location>
        <begin position="58"/>
        <end position="91"/>
    </location>
</feature>
<dbReference type="AlphaFoldDB" id="A0AAD7NF92"/>
<accession>A0AAD7NF92</accession>
<protein>
    <submittedName>
        <fullName evidence="2">Uncharacterized protein</fullName>
    </submittedName>
</protein>
<evidence type="ECO:0000313" key="3">
    <source>
        <dbReference type="Proteomes" id="UP001215598"/>
    </source>
</evidence>
<evidence type="ECO:0000313" key="2">
    <source>
        <dbReference type="EMBL" id="KAJ7759610.1"/>
    </source>
</evidence>
<feature type="region of interest" description="Disordered" evidence="1">
    <location>
        <begin position="166"/>
        <end position="185"/>
    </location>
</feature>
<sequence>MILCERDHESLKEFHSGCVNGSGGGGGGGEAVALRCGAEERITAENLVQGDWDEGRGWEVQMLPDSPSPSERRSKSRRRETRTNGCGAPVHGAVQGNGNGGYWFAWDSRGVEGGQGGVAGTVVPLDMAYFPDALRKGLRLGEGGAACARAGWCCIHDEGTNDVAQRYRPRPTPLRRPSVLADSSASMWRRPVWDGDADCQAHAKKRQRAMPD</sequence>
<organism evidence="2 3">
    <name type="scientific">Mycena metata</name>
    <dbReference type="NCBI Taxonomy" id="1033252"/>
    <lineage>
        <taxon>Eukaryota</taxon>
        <taxon>Fungi</taxon>
        <taxon>Dikarya</taxon>
        <taxon>Basidiomycota</taxon>
        <taxon>Agaricomycotina</taxon>
        <taxon>Agaricomycetes</taxon>
        <taxon>Agaricomycetidae</taxon>
        <taxon>Agaricales</taxon>
        <taxon>Marasmiineae</taxon>
        <taxon>Mycenaceae</taxon>
        <taxon>Mycena</taxon>
    </lineage>
</organism>
<name>A0AAD7NF92_9AGAR</name>
<dbReference type="EMBL" id="JARKIB010000039">
    <property type="protein sequence ID" value="KAJ7759610.1"/>
    <property type="molecule type" value="Genomic_DNA"/>
</dbReference>